<dbReference type="Proteomes" id="UP000242715">
    <property type="component" value="Unassembled WGS sequence"/>
</dbReference>
<accession>A0A2Z6N090</accession>
<gene>
    <name evidence="1" type="ORF">TSUD_263900</name>
</gene>
<protein>
    <submittedName>
        <fullName evidence="1">Uncharacterized protein</fullName>
    </submittedName>
</protein>
<name>A0A2Z6N090_TRISU</name>
<evidence type="ECO:0000313" key="2">
    <source>
        <dbReference type="Proteomes" id="UP000242715"/>
    </source>
</evidence>
<keyword evidence="2" id="KW-1185">Reference proteome</keyword>
<evidence type="ECO:0000313" key="1">
    <source>
        <dbReference type="EMBL" id="GAU38164.1"/>
    </source>
</evidence>
<dbReference type="AlphaFoldDB" id="A0A2Z6N090"/>
<proteinExistence type="predicted"/>
<organism evidence="1 2">
    <name type="scientific">Trifolium subterraneum</name>
    <name type="common">Subterranean clover</name>
    <dbReference type="NCBI Taxonomy" id="3900"/>
    <lineage>
        <taxon>Eukaryota</taxon>
        <taxon>Viridiplantae</taxon>
        <taxon>Streptophyta</taxon>
        <taxon>Embryophyta</taxon>
        <taxon>Tracheophyta</taxon>
        <taxon>Spermatophyta</taxon>
        <taxon>Magnoliopsida</taxon>
        <taxon>eudicotyledons</taxon>
        <taxon>Gunneridae</taxon>
        <taxon>Pentapetalae</taxon>
        <taxon>rosids</taxon>
        <taxon>fabids</taxon>
        <taxon>Fabales</taxon>
        <taxon>Fabaceae</taxon>
        <taxon>Papilionoideae</taxon>
        <taxon>50 kb inversion clade</taxon>
        <taxon>NPAAA clade</taxon>
        <taxon>Hologalegina</taxon>
        <taxon>IRL clade</taxon>
        <taxon>Trifolieae</taxon>
        <taxon>Trifolium</taxon>
    </lineage>
</organism>
<sequence length="79" mass="9374">MRGTDKLRMDKCCSRLGADRLLKELYMQKGSYATVMHFALFSFLPSTGHHCWCLALRVFFACVFCWRKVAWQHTWPDRL</sequence>
<dbReference type="EMBL" id="DF973705">
    <property type="protein sequence ID" value="GAU38164.1"/>
    <property type="molecule type" value="Genomic_DNA"/>
</dbReference>
<reference evidence="2" key="1">
    <citation type="journal article" date="2017" name="Front. Plant Sci.">
        <title>Climate Clever Clovers: New Paradigm to Reduce the Environmental Footprint of Ruminants by Breeding Low Methanogenic Forages Utilizing Haplotype Variation.</title>
        <authorList>
            <person name="Kaur P."/>
            <person name="Appels R."/>
            <person name="Bayer P.E."/>
            <person name="Keeble-Gagnere G."/>
            <person name="Wang J."/>
            <person name="Hirakawa H."/>
            <person name="Shirasawa K."/>
            <person name="Vercoe P."/>
            <person name="Stefanova K."/>
            <person name="Durmic Z."/>
            <person name="Nichols P."/>
            <person name="Revell C."/>
            <person name="Isobe S.N."/>
            <person name="Edwards D."/>
            <person name="Erskine W."/>
        </authorList>
    </citation>
    <scope>NUCLEOTIDE SEQUENCE [LARGE SCALE GENOMIC DNA]</scope>
    <source>
        <strain evidence="2">cv. Daliak</strain>
    </source>
</reference>